<dbReference type="OrthoDB" id="531464at2759"/>
<reference evidence="2" key="1">
    <citation type="journal article" date="2020" name="bioRxiv">
        <title>Comparative genomics of Chlamydomonas.</title>
        <authorList>
            <person name="Craig R.J."/>
            <person name="Hasan A.R."/>
            <person name="Ness R.W."/>
            <person name="Keightley P.D."/>
        </authorList>
    </citation>
    <scope>NUCLEOTIDE SEQUENCE</scope>
    <source>
        <strain evidence="2">SAG 7.73</strain>
    </source>
</reference>
<name>A0A835WFE6_CHLIN</name>
<dbReference type="AlphaFoldDB" id="A0A835WFE6"/>
<evidence type="ECO:0000313" key="2">
    <source>
        <dbReference type="EMBL" id="KAG2446396.1"/>
    </source>
</evidence>
<evidence type="ECO:0000313" key="3">
    <source>
        <dbReference type="Proteomes" id="UP000650467"/>
    </source>
</evidence>
<feature type="region of interest" description="Disordered" evidence="1">
    <location>
        <begin position="1"/>
        <end position="43"/>
    </location>
</feature>
<accession>A0A835WFE6</accession>
<protein>
    <submittedName>
        <fullName evidence="2">Uncharacterized protein</fullName>
    </submittedName>
</protein>
<dbReference type="Proteomes" id="UP000650467">
    <property type="component" value="Unassembled WGS sequence"/>
</dbReference>
<evidence type="ECO:0000256" key="1">
    <source>
        <dbReference type="SAM" id="MobiDB-lite"/>
    </source>
</evidence>
<feature type="compositionally biased region" description="Low complexity" evidence="1">
    <location>
        <begin position="1"/>
        <end position="31"/>
    </location>
</feature>
<sequence>MTQPGAAPAAASLPCQPQPPAQAHAQQQLQQHGHSKHGRGRVGTPLWQVVEEVQDEWFEEEMEEARGGNPVSMALVGQMLIQGYGCRRDLAAGRDWVAKALDTAQGKSDYAHLLGGWRALWEAAEAQPVLSRRGGRPLE</sequence>
<gene>
    <name evidence="2" type="ORF">HXX76_000981</name>
</gene>
<dbReference type="PANTHER" id="PTHR36792:SF5">
    <property type="entry name" value="SEL1 REPEAT PROTEIN"/>
    <property type="match status" value="1"/>
</dbReference>
<organism evidence="2 3">
    <name type="scientific">Chlamydomonas incerta</name>
    <dbReference type="NCBI Taxonomy" id="51695"/>
    <lineage>
        <taxon>Eukaryota</taxon>
        <taxon>Viridiplantae</taxon>
        <taxon>Chlorophyta</taxon>
        <taxon>core chlorophytes</taxon>
        <taxon>Chlorophyceae</taxon>
        <taxon>CS clade</taxon>
        <taxon>Chlamydomonadales</taxon>
        <taxon>Chlamydomonadaceae</taxon>
        <taxon>Chlamydomonas</taxon>
    </lineage>
</organism>
<comment type="caution">
    <text evidence="2">The sequence shown here is derived from an EMBL/GenBank/DDBJ whole genome shotgun (WGS) entry which is preliminary data.</text>
</comment>
<dbReference type="PANTHER" id="PTHR36792">
    <property type="entry name" value="EXPRESSED PROTEIN"/>
    <property type="match status" value="1"/>
</dbReference>
<keyword evidence="3" id="KW-1185">Reference proteome</keyword>
<proteinExistence type="predicted"/>
<dbReference type="EMBL" id="JAEHOC010000001">
    <property type="protein sequence ID" value="KAG2446396.1"/>
    <property type="molecule type" value="Genomic_DNA"/>
</dbReference>